<dbReference type="InterPro" id="IPR046348">
    <property type="entry name" value="SIS_dom_sf"/>
</dbReference>
<keyword evidence="4" id="KW-1185">Reference proteome</keyword>
<name>A0A9Q9AFI1_9PEZI</name>
<evidence type="ECO:0000313" key="4">
    <source>
        <dbReference type="Proteomes" id="UP001056384"/>
    </source>
</evidence>
<dbReference type="InterPro" id="IPR001347">
    <property type="entry name" value="SIS_dom"/>
</dbReference>
<feature type="region of interest" description="Disordered" evidence="1">
    <location>
        <begin position="1"/>
        <end position="34"/>
    </location>
</feature>
<gene>
    <name evidence="3" type="ORF">Slin15195_G014590</name>
</gene>
<dbReference type="PROSITE" id="PS51464">
    <property type="entry name" value="SIS"/>
    <property type="match status" value="1"/>
</dbReference>
<feature type="compositionally biased region" description="Basic residues" evidence="1">
    <location>
        <begin position="1"/>
        <end position="12"/>
    </location>
</feature>
<dbReference type="SUPFAM" id="SSF53697">
    <property type="entry name" value="SIS domain"/>
    <property type="match status" value="1"/>
</dbReference>
<dbReference type="Proteomes" id="UP001056384">
    <property type="component" value="Chromosome 1"/>
</dbReference>
<dbReference type="AlphaFoldDB" id="A0A9Q9AFI1"/>
<organism evidence="3 4">
    <name type="scientific">Septoria linicola</name>
    <dbReference type="NCBI Taxonomy" id="215465"/>
    <lineage>
        <taxon>Eukaryota</taxon>
        <taxon>Fungi</taxon>
        <taxon>Dikarya</taxon>
        <taxon>Ascomycota</taxon>
        <taxon>Pezizomycotina</taxon>
        <taxon>Dothideomycetes</taxon>
        <taxon>Dothideomycetidae</taxon>
        <taxon>Mycosphaerellales</taxon>
        <taxon>Mycosphaerellaceae</taxon>
        <taxon>Septoria</taxon>
    </lineage>
</organism>
<feature type="domain" description="SIS" evidence="2">
    <location>
        <begin position="76"/>
        <end position="224"/>
    </location>
</feature>
<dbReference type="PANTHER" id="PTHR38418">
    <property type="entry name" value="SUGAR ISOMERASE, KPSF/GUTQ (AFU_ORTHOLOGUE AFUA_6G08860)"/>
    <property type="match status" value="1"/>
</dbReference>
<dbReference type="Gene3D" id="3.40.50.10490">
    <property type="entry name" value="Glucose-6-phosphate isomerase like protein, domain 1"/>
    <property type="match status" value="1"/>
</dbReference>
<protein>
    <submittedName>
        <fullName evidence="3">SIS domain-containing protein</fullName>
    </submittedName>
</protein>
<dbReference type="PANTHER" id="PTHR38418:SF2">
    <property type="entry name" value="SUGAR ISOMERASE, KPSF_GUTQ (AFU_ORTHOLOGUE AFUA_6G08860)"/>
    <property type="match status" value="1"/>
</dbReference>
<reference evidence="3" key="1">
    <citation type="submission" date="2022-06" db="EMBL/GenBank/DDBJ databases">
        <title>Complete genome sequences of two strains of the flax pathogen Septoria linicola.</title>
        <authorList>
            <person name="Lapalu N."/>
            <person name="Simon A."/>
            <person name="Demenou B."/>
            <person name="Paumier D."/>
            <person name="Guillot M.-P."/>
            <person name="Gout L."/>
            <person name="Valade R."/>
        </authorList>
    </citation>
    <scope>NUCLEOTIDE SEQUENCE</scope>
    <source>
        <strain evidence="3">SE15195</strain>
    </source>
</reference>
<evidence type="ECO:0000256" key="1">
    <source>
        <dbReference type="SAM" id="MobiDB-lite"/>
    </source>
</evidence>
<evidence type="ECO:0000313" key="3">
    <source>
        <dbReference type="EMBL" id="USW48140.1"/>
    </source>
</evidence>
<evidence type="ECO:0000259" key="2">
    <source>
        <dbReference type="PROSITE" id="PS51464"/>
    </source>
</evidence>
<accession>A0A9Q9AFI1</accession>
<proteinExistence type="predicted"/>
<dbReference type="EMBL" id="CP099418">
    <property type="protein sequence ID" value="USW48140.1"/>
    <property type="molecule type" value="Genomic_DNA"/>
</dbReference>
<dbReference type="GO" id="GO:1901135">
    <property type="term" value="P:carbohydrate derivative metabolic process"/>
    <property type="evidence" value="ECO:0007669"/>
    <property type="project" value="InterPro"/>
</dbReference>
<dbReference type="Pfam" id="PF01380">
    <property type="entry name" value="SIS"/>
    <property type="match status" value="1"/>
</dbReference>
<sequence length="273" mass="28873">MDFSRPSKRRRLSTPITPPSPVREGIPRAPSQERSSVLERAINVLKVEAQALASVTALYSDDKIAQYGLSAAQKAVVQSQLQGGKLVVCGVGKSAFIAQKLVATSKSLGISASFLHACEAVHGDIGDVRSKDVLLFVSFSGKTVELLNVLPHLPRGLQIMAMSAQRHSKDCHLLLDGEGGILLPAPIHESEEASFGVKAPTTSTTVALAISDMLALTVADAIHEGNTSEVFLRNHPGGAIGSTQRKEKALREVEDEVAIVALPSPSISAESED</sequence>
<dbReference type="GO" id="GO:0097367">
    <property type="term" value="F:carbohydrate derivative binding"/>
    <property type="evidence" value="ECO:0007669"/>
    <property type="project" value="InterPro"/>
</dbReference>